<dbReference type="OrthoDB" id="27911at2759"/>
<dbReference type="GO" id="GO:0005634">
    <property type="term" value="C:nucleus"/>
    <property type="evidence" value="ECO:0007669"/>
    <property type="project" value="UniProtKB-SubCell"/>
</dbReference>
<dbReference type="PANTHER" id="PTHR44111">
    <property type="entry name" value="ELONGATOR COMPLEX PROTEIN 2"/>
    <property type="match status" value="1"/>
</dbReference>
<sequence length="800" mass="89895">MVDLRIISFRFGKIKMASCSLEFFCAGCNKTTQGLSWSKRRNVIAYASSHSAVLYKPSVHNEAYKIEAILNKHRDRVNCTQWIEKENSELVTGSVDKTINIWHNSDDKWRCKQTLSGHTGAIESLATYTSKDTKETFIASASADSSIRIWKASSDTDFECIQTISFGNGFALSIALSELPNDQGVILAVGRDDTSIALYGLNGIGQFEQVISLHGHEDWVRCLAFQHNGKELMLASSSQDTFIRLWKITKKTKEDENADESVTLETQSFKAYSTDFMVVLDSVLIGHEGWVLGLSWNPKAGASCLVSASMDRTLILWEYDQENEIWMDKARFGEVGGNTLGYYGCAFSGCGNSLIAHGYQGSFQLWNRDEQDKWSSSITISGHFGQVEDFDWCADGDFAITASTDQTTRLFVPWQRDDVKSTWHEIGRPQIHGYDMKCISILNKYKYVSGAQEKVARVFTAPKSFYNSLTCITKLTKDESTLEELPVGATVPVLGLSNKAVFEGDIHSWKEQNKEESKQMKASAFANEDPAPFNPTLQAVPPVEDILLQHTLWPELQKLYGHGFELFCLTSDAQGSTVATACKASTAEHANILIWDTSTWLQTDSLTNAHTLTVTQMAFSKSGKYLLSVSRDRTWALHRRSGDGNHKFSLVQKTDKKTSVHTRIIWACDWAFDDQYFVTVSRDKKALVWGNDAQTQTWCAQGSPLDQSEAITAVSVYGKMTSSGRYLIALGTESGKVSIYEWLNEWHHVTSVPQTLTPCLTIKRLRWRPLNEYEQHQRRSAYQLGVASSDHSFRILNFYL</sequence>
<evidence type="ECO:0000313" key="12">
    <source>
        <dbReference type="EnsemblMetazoa" id="CLYHEMP012084.1"/>
    </source>
</evidence>
<dbReference type="UniPathway" id="UPA00988"/>
<comment type="similarity">
    <text evidence="4">Belongs to the WD repeat ELP2 family.</text>
</comment>
<protein>
    <recommendedName>
        <fullName evidence="5">Elongator complex protein 2</fullName>
    </recommendedName>
</protein>
<evidence type="ECO:0000256" key="4">
    <source>
        <dbReference type="ARBA" id="ARBA00005881"/>
    </source>
</evidence>
<evidence type="ECO:0000256" key="10">
    <source>
        <dbReference type="ARBA" id="ARBA00023242"/>
    </source>
</evidence>
<keyword evidence="6" id="KW-0963">Cytoplasm</keyword>
<keyword evidence="13" id="KW-1185">Reference proteome</keyword>
<dbReference type="GO" id="GO:0033588">
    <property type="term" value="C:elongator holoenzyme complex"/>
    <property type="evidence" value="ECO:0007669"/>
    <property type="project" value="InterPro"/>
</dbReference>
<feature type="repeat" description="WD" evidence="11">
    <location>
        <begin position="284"/>
        <end position="327"/>
    </location>
</feature>
<evidence type="ECO:0000256" key="7">
    <source>
        <dbReference type="ARBA" id="ARBA00022574"/>
    </source>
</evidence>
<organism evidence="12 13">
    <name type="scientific">Clytia hemisphaerica</name>
    <dbReference type="NCBI Taxonomy" id="252671"/>
    <lineage>
        <taxon>Eukaryota</taxon>
        <taxon>Metazoa</taxon>
        <taxon>Cnidaria</taxon>
        <taxon>Hydrozoa</taxon>
        <taxon>Hydroidolina</taxon>
        <taxon>Leptothecata</taxon>
        <taxon>Obeliida</taxon>
        <taxon>Clytiidae</taxon>
        <taxon>Clytia</taxon>
    </lineage>
</organism>
<dbReference type="InterPro" id="IPR020472">
    <property type="entry name" value="WD40_PAC1"/>
</dbReference>
<comment type="pathway">
    <text evidence="3">tRNA modification; 5-methoxycarbonylmethyl-2-thiouridine-tRNA biosynthesis.</text>
</comment>
<proteinExistence type="inferred from homology"/>
<dbReference type="GO" id="GO:0002098">
    <property type="term" value="P:tRNA wobble uridine modification"/>
    <property type="evidence" value="ECO:0007669"/>
    <property type="project" value="InterPro"/>
</dbReference>
<evidence type="ECO:0000256" key="5">
    <source>
        <dbReference type="ARBA" id="ARBA00020267"/>
    </source>
</evidence>
<dbReference type="EnsemblMetazoa" id="CLYHEMT012084.1">
    <property type="protein sequence ID" value="CLYHEMP012084.1"/>
    <property type="gene ID" value="CLYHEMG012084"/>
</dbReference>
<dbReference type="PROSITE" id="PS50294">
    <property type="entry name" value="WD_REPEATS_REGION"/>
    <property type="match status" value="4"/>
</dbReference>
<dbReference type="FunFam" id="2.130.10.10:FF:000400">
    <property type="entry name" value="Elongator acetyltransferase complex subunit 2"/>
    <property type="match status" value="1"/>
</dbReference>
<keyword evidence="9" id="KW-0677">Repeat</keyword>
<dbReference type="SUPFAM" id="SSF50978">
    <property type="entry name" value="WD40 repeat-like"/>
    <property type="match status" value="3"/>
</dbReference>
<reference evidence="12" key="1">
    <citation type="submission" date="2021-01" db="UniProtKB">
        <authorList>
            <consortium name="EnsemblMetazoa"/>
        </authorList>
    </citation>
    <scope>IDENTIFICATION</scope>
</reference>
<dbReference type="Proteomes" id="UP000594262">
    <property type="component" value="Unplaced"/>
</dbReference>
<keyword evidence="7 11" id="KW-0853">WD repeat</keyword>
<dbReference type="PRINTS" id="PR00320">
    <property type="entry name" value="GPROTEINBRPT"/>
</dbReference>
<feature type="repeat" description="WD" evidence="11">
    <location>
        <begin position="115"/>
        <end position="154"/>
    </location>
</feature>
<dbReference type="CDD" id="cd00200">
    <property type="entry name" value="WD40"/>
    <property type="match status" value="1"/>
</dbReference>
<accession>A0A7M5VGT1</accession>
<dbReference type="GO" id="GO:0005737">
    <property type="term" value="C:cytoplasm"/>
    <property type="evidence" value="ECO:0007669"/>
    <property type="project" value="UniProtKB-SubCell"/>
</dbReference>
<name>A0A7M5VGT1_9CNID</name>
<dbReference type="PROSITE" id="PS50082">
    <property type="entry name" value="WD_REPEATS_2"/>
    <property type="match status" value="4"/>
</dbReference>
<evidence type="ECO:0000256" key="8">
    <source>
        <dbReference type="ARBA" id="ARBA00022694"/>
    </source>
</evidence>
<feature type="repeat" description="WD" evidence="11">
    <location>
        <begin position="213"/>
        <end position="256"/>
    </location>
</feature>
<dbReference type="SMART" id="SM00320">
    <property type="entry name" value="WD40"/>
    <property type="match status" value="9"/>
</dbReference>
<feature type="repeat" description="WD" evidence="11">
    <location>
        <begin position="70"/>
        <end position="102"/>
    </location>
</feature>
<keyword evidence="10" id="KW-0539">Nucleus</keyword>
<dbReference type="Gene3D" id="2.130.10.10">
    <property type="entry name" value="YVTN repeat-like/Quinoprotein amine dehydrogenase"/>
    <property type="match status" value="4"/>
</dbReference>
<dbReference type="PANTHER" id="PTHR44111:SF1">
    <property type="entry name" value="ELONGATOR COMPLEX PROTEIN 2"/>
    <property type="match status" value="1"/>
</dbReference>
<evidence type="ECO:0000313" key="13">
    <source>
        <dbReference type="Proteomes" id="UP000594262"/>
    </source>
</evidence>
<dbReference type="AlphaFoldDB" id="A0A7M5VGT1"/>
<dbReference type="InterPro" id="IPR036322">
    <property type="entry name" value="WD40_repeat_dom_sf"/>
</dbReference>
<dbReference type="InterPro" id="IPR001680">
    <property type="entry name" value="WD40_rpt"/>
</dbReference>
<evidence type="ECO:0000256" key="9">
    <source>
        <dbReference type="ARBA" id="ARBA00022737"/>
    </source>
</evidence>
<evidence type="ECO:0000256" key="3">
    <source>
        <dbReference type="ARBA" id="ARBA00005043"/>
    </source>
</evidence>
<dbReference type="InterPro" id="IPR015943">
    <property type="entry name" value="WD40/YVTN_repeat-like_dom_sf"/>
</dbReference>
<evidence type="ECO:0000256" key="6">
    <source>
        <dbReference type="ARBA" id="ARBA00022490"/>
    </source>
</evidence>
<dbReference type="Pfam" id="PF00400">
    <property type="entry name" value="WD40"/>
    <property type="match status" value="7"/>
</dbReference>
<keyword evidence="8" id="KW-0819">tRNA processing</keyword>
<evidence type="ECO:0000256" key="1">
    <source>
        <dbReference type="ARBA" id="ARBA00004123"/>
    </source>
</evidence>
<dbReference type="InterPro" id="IPR037289">
    <property type="entry name" value="Elp2"/>
</dbReference>
<comment type="subcellular location">
    <subcellularLocation>
        <location evidence="2">Cytoplasm</location>
    </subcellularLocation>
    <subcellularLocation>
        <location evidence="1">Nucleus</location>
    </subcellularLocation>
</comment>
<evidence type="ECO:0000256" key="11">
    <source>
        <dbReference type="PROSITE-ProRule" id="PRU00221"/>
    </source>
</evidence>
<evidence type="ECO:0000256" key="2">
    <source>
        <dbReference type="ARBA" id="ARBA00004496"/>
    </source>
</evidence>